<keyword evidence="1" id="KW-0732">Signal</keyword>
<evidence type="ECO:0000313" key="2">
    <source>
        <dbReference type="EMBL" id="KAK1716182.1"/>
    </source>
</evidence>
<dbReference type="Proteomes" id="UP001244207">
    <property type="component" value="Unassembled WGS sequence"/>
</dbReference>
<dbReference type="GeneID" id="85386940"/>
<proteinExistence type="predicted"/>
<feature type="chain" id="PRO_5042295124" evidence="1">
    <location>
        <begin position="17"/>
        <end position="158"/>
    </location>
</feature>
<feature type="signal peptide" evidence="1">
    <location>
        <begin position="1"/>
        <end position="16"/>
    </location>
</feature>
<dbReference type="AlphaFoldDB" id="A0AAD8UFH9"/>
<organism evidence="2 3">
    <name type="scientific">Glomerella acutata</name>
    <name type="common">Colletotrichum acutatum</name>
    <dbReference type="NCBI Taxonomy" id="27357"/>
    <lineage>
        <taxon>Eukaryota</taxon>
        <taxon>Fungi</taxon>
        <taxon>Dikarya</taxon>
        <taxon>Ascomycota</taxon>
        <taxon>Pezizomycotina</taxon>
        <taxon>Sordariomycetes</taxon>
        <taxon>Hypocreomycetidae</taxon>
        <taxon>Glomerellales</taxon>
        <taxon>Glomerellaceae</taxon>
        <taxon>Colletotrichum</taxon>
        <taxon>Colletotrichum acutatum species complex</taxon>
    </lineage>
</organism>
<evidence type="ECO:0000313" key="3">
    <source>
        <dbReference type="Proteomes" id="UP001244207"/>
    </source>
</evidence>
<dbReference type="RefSeq" id="XP_060360576.1">
    <property type="nucleotide sequence ID" value="XM_060503041.1"/>
</dbReference>
<gene>
    <name evidence="2" type="ORF">BDZ83DRAFT_43001</name>
</gene>
<reference evidence="2" key="1">
    <citation type="submission" date="2021-12" db="EMBL/GenBank/DDBJ databases">
        <title>Comparative genomics, transcriptomics and evolutionary studies reveal genomic signatures of adaptation to plant cell wall in hemibiotrophic fungi.</title>
        <authorList>
            <consortium name="DOE Joint Genome Institute"/>
            <person name="Baroncelli R."/>
            <person name="Diaz J.F."/>
            <person name="Benocci T."/>
            <person name="Peng M."/>
            <person name="Battaglia E."/>
            <person name="Haridas S."/>
            <person name="Andreopoulos W."/>
            <person name="Labutti K."/>
            <person name="Pangilinan J."/>
            <person name="Floch G.L."/>
            <person name="Makela M.R."/>
            <person name="Henrissat B."/>
            <person name="Grigoriev I.V."/>
            <person name="Crouch J.A."/>
            <person name="De Vries R.P."/>
            <person name="Sukno S.A."/>
            <person name="Thon M.R."/>
        </authorList>
    </citation>
    <scope>NUCLEOTIDE SEQUENCE</scope>
    <source>
        <strain evidence="2">CBS 112980</strain>
    </source>
</reference>
<keyword evidence="3" id="KW-1185">Reference proteome</keyword>
<protein>
    <submittedName>
        <fullName evidence="2">Uncharacterized protein</fullName>
    </submittedName>
</protein>
<comment type="caution">
    <text evidence="2">The sequence shown here is derived from an EMBL/GenBank/DDBJ whole genome shotgun (WGS) entry which is preliminary data.</text>
</comment>
<evidence type="ECO:0000256" key="1">
    <source>
        <dbReference type="SAM" id="SignalP"/>
    </source>
</evidence>
<dbReference type="EMBL" id="JAHMHS010000115">
    <property type="protein sequence ID" value="KAK1716182.1"/>
    <property type="molecule type" value="Genomic_DNA"/>
</dbReference>
<sequence>MVVVHFLLALLRLTERHHHSQKLGHAAASHTASFQQPRKQVSTKHIRNSSQASSSNIQALESNSILAVPLLYAGTSSCRVIIGGWSKVSGQLASMKDGIVRYTPYMGVRNFCSQTTHRSALSHPCPELHFHCIVIVWQGRYIGMISLNDPRLAIQGVI</sequence>
<accession>A0AAD8UFH9</accession>
<name>A0AAD8UFH9_GLOAC</name>